<dbReference type="FunFam" id="1.20.1250.20:FF:000437">
    <property type="entry name" value="Blast:Monocarboxylate transporter 4"/>
    <property type="match status" value="1"/>
</dbReference>
<dbReference type="Proteomes" id="UP000092462">
    <property type="component" value="Unassembled WGS sequence"/>
</dbReference>
<dbReference type="AlphaFoldDB" id="A0A1B0DB11"/>
<dbReference type="PANTHER" id="PTHR11360:SF163">
    <property type="entry name" value="MONOCARBOXYLATE TRANSPORTER 9-LIKE PROTEIN"/>
    <property type="match status" value="1"/>
</dbReference>
<dbReference type="SUPFAM" id="SSF103473">
    <property type="entry name" value="MFS general substrate transporter"/>
    <property type="match status" value="1"/>
</dbReference>
<evidence type="ECO:0000313" key="1">
    <source>
        <dbReference type="EnsemblMetazoa" id="PPAI004908-PA"/>
    </source>
</evidence>
<evidence type="ECO:0008006" key="3">
    <source>
        <dbReference type="Google" id="ProtNLM"/>
    </source>
</evidence>
<sequence length="603" mass="66653">MEKAAELEKMRAARKVAPDGGWGWVATFGVSLVNLATRSIEPSFGLLFGDLLRDLEVGTTGAAIIMSALDVMMNFSGLFVGPLLKEFSYRKVAIAGSLLCTLGLALTSLASSMPHILATYSVINGIGVGLATSAAFVALNHYFKKRRGQAVGLSMAGTALGMLIMPQLVRILLETFGFRGAVLLLSGLALHSVVGATLLQPAKWHLKEEEVDIEMVPLPEAVKPIQPIQEDDEDEMPEITTLLYDNKRFPAQDVGVGEERVRKHSRLGVVNGMKKNFSELAMSTTLGTGNGMVKRPTFPRIMSNAEMNMEIRKRKESVISNLSHLDFSGSYLQIHVNTGDDDNEDIDYEVIRRVKTHAGMSSFNSFTKPTKVGSINTIQSEIGLQMLKPKKQSFWKRFSSIMDLDILRDRIYLNILFGLSIFYVAEMNFKMVTPFFLANLGYPKADVAFCLSITAITDILARVILPPICDRLVIPKRHVFMVAIFFVGITRSIIAEQTGWTQLIVWLSISGFFRGAALSNFTLTVSEYCTLEKLPAAFGWHMVGKAIFVVALGPLIGVIRDITGSYPICIHAQTFCIMMCCTAWTIELIWKYFSQKMATVPEK</sequence>
<dbReference type="RefSeq" id="XP_055714008.1">
    <property type="nucleotide sequence ID" value="XM_055858033.1"/>
</dbReference>
<dbReference type="Pfam" id="PF07690">
    <property type="entry name" value="MFS_1"/>
    <property type="match status" value="1"/>
</dbReference>
<keyword evidence="2" id="KW-1185">Reference proteome</keyword>
<protein>
    <recommendedName>
        <fullName evidence="3">Major facilitator superfamily (MFS) profile domain-containing protein</fullName>
    </recommendedName>
</protein>
<dbReference type="InterPro" id="IPR050327">
    <property type="entry name" value="Proton-linked_MCT"/>
</dbReference>
<reference evidence="1" key="1">
    <citation type="submission" date="2022-08" db="UniProtKB">
        <authorList>
            <consortium name="EnsemblMetazoa"/>
        </authorList>
    </citation>
    <scope>IDENTIFICATION</scope>
    <source>
        <strain evidence="1">Israel</strain>
    </source>
</reference>
<dbReference type="VEuPathDB" id="VectorBase:PPAPM1_004359"/>
<dbReference type="PANTHER" id="PTHR11360">
    <property type="entry name" value="MONOCARBOXYLATE TRANSPORTER"/>
    <property type="match status" value="1"/>
</dbReference>
<dbReference type="EnsemblMetazoa" id="PPAI004908-RA">
    <property type="protein sequence ID" value="PPAI004908-PA"/>
    <property type="gene ID" value="PPAI004908"/>
</dbReference>
<dbReference type="Gene3D" id="1.20.1250.20">
    <property type="entry name" value="MFS general substrate transporter like domains"/>
    <property type="match status" value="2"/>
</dbReference>
<dbReference type="GO" id="GO:0008028">
    <property type="term" value="F:monocarboxylic acid transmembrane transporter activity"/>
    <property type="evidence" value="ECO:0007669"/>
    <property type="project" value="TreeGrafter"/>
</dbReference>
<dbReference type="EMBL" id="AJVK01000599">
    <property type="status" value="NOT_ANNOTATED_CDS"/>
    <property type="molecule type" value="Genomic_DNA"/>
</dbReference>
<dbReference type="VEuPathDB" id="VectorBase:PPAI004908"/>
<dbReference type="FunFam" id="1.20.1250.20:FF:000434">
    <property type="entry name" value="Blast:Monocarboxylate transporter 4"/>
    <property type="match status" value="1"/>
</dbReference>
<dbReference type="OrthoDB" id="5667at2759"/>
<dbReference type="EMBL" id="AJVK01000598">
    <property type="status" value="NOT_ANNOTATED_CDS"/>
    <property type="molecule type" value="Genomic_DNA"/>
</dbReference>
<name>A0A1B0DB11_PHLPP</name>
<dbReference type="KEGG" id="ppap:129808224"/>
<dbReference type="InterPro" id="IPR036259">
    <property type="entry name" value="MFS_trans_sf"/>
</dbReference>
<accession>A0A1B0DB11</accession>
<organism evidence="1 2">
    <name type="scientific">Phlebotomus papatasi</name>
    <name type="common">Sandfly</name>
    <dbReference type="NCBI Taxonomy" id="29031"/>
    <lineage>
        <taxon>Eukaryota</taxon>
        <taxon>Metazoa</taxon>
        <taxon>Ecdysozoa</taxon>
        <taxon>Arthropoda</taxon>
        <taxon>Hexapoda</taxon>
        <taxon>Insecta</taxon>
        <taxon>Pterygota</taxon>
        <taxon>Neoptera</taxon>
        <taxon>Endopterygota</taxon>
        <taxon>Diptera</taxon>
        <taxon>Nematocera</taxon>
        <taxon>Psychodoidea</taxon>
        <taxon>Psychodidae</taxon>
        <taxon>Phlebotomus</taxon>
        <taxon>Phlebotomus</taxon>
    </lineage>
</organism>
<dbReference type="CDD" id="cd06174">
    <property type="entry name" value="MFS"/>
    <property type="match status" value="1"/>
</dbReference>
<dbReference type="InterPro" id="IPR011701">
    <property type="entry name" value="MFS"/>
</dbReference>
<dbReference type="EMBL" id="AJVK01000597">
    <property type="status" value="NOT_ANNOTATED_CDS"/>
    <property type="molecule type" value="Genomic_DNA"/>
</dbReference>
<evidence type="ECO:0000313" key="2">
    <source>
        <dbReference type="Proteomes" id="UP000092462"/>
    </source>
</evidence>
<proteinExistence type="predicted"/>
<dbReference type="GeneID" id="129808224"/>